<dbReference type="PROSITE" id="PS50109">
    <property type="entry name" value="HIS_KIN"/>
    <property type="match status" value="1"/>
</dbReference>
<reference evidence="15" key="1">
    <citation type="submission" date="2020-02" db="EMBL/GenBank/DDBJ databases">
        <authorList>
            <person name="Shen X.-R."/>
            <person name="Zhang Y.-X."/>
        </authorList>
    </citation>
    <scope>NUCLEOTIDE SEQUENCE</scope>
    <source>
        <strain evidence="15">SYP-B3998</strain>
    </source>
</reference>
<dbReference type="SMART" id="SM00304">
    <property type="entry name" value="HAMP"/>
    <property type="match status" value="1"/>
</dbReference>
<dbReference type="AlphaFoldDB" id="A0A6G4A5B4"/>
<evidence type="ECO:0000256" key="7">
    <source>
        <dbReference type="ARBA" id="ARBA00022741"/>
    </source>
</evidence>
<dbReference type="SMART" id="SM00388">
    <property type="entry name" value="HisKA"/>
    <property type="match status" value="1"/>
</dbReference>
<accession>A0A6G4A5B4</accession>
<organism evidence="15">
    <name type="scientific">Paenibacillus sp. SYP-B3998</name>
    <dbReference type="NCBI Taxonomy" id="2678564"/>
    <lineage>
        <taxon>Bacteria</taxon>
        <taxon>Bacillati</taxon>
        <taxon>Bacillota</taxon>
        <taxon>Bacilli</taxon>
        <taxon>Bacillales</taxon>
        <taxon>Paenibacillaceae</taxon>
        <taxon>Paenibacillus</taxon>
    </lineage>
</organism>
<dbReference type="InterPro" id="IPR036097">
    <property type="entry name" value="HisK_dim/P_sf"/>
</dbReference>
<dbReference type="PANTHER" id="PTHR45453">
    <property type="entry name" value="PHOSPHATE REGULON SENSOR PROTEIN PHOR"/>
    <property type="match status" value="1"/>
</dbReference>
<keyword evidence="12" id="KW-1133">Transmembrane helix</keyword>
<keyword evidence="5" id="KW-0597">Phosphoprotein</keyword>
<dbReference type="Gene3D" id="6.10.340.10">
    <property type="match status" value="1"/>
</dbReference>
<dbReference type="GO" id="GO:0005524">
    <property type="term" value="F:ATP binding"/>
    <property type="evidence" value="ECO:0007669"/>
    <property type="project" value="UniProtKB-KW"/>
</dbReference>
<evidence type="ECO:0000256" key="9">
    <source>
        <dbReference type="ARBA" id="ARBA00022840"/>
    </source>
</evidence>
<dbReference type="InterPro" id="IPR050351">
    <property type="entry name" value="BphY/WalK/GraS-like"/>
</dbReference>
<dbReference type="CDD" id="cd00082">
    <property type="entry name" value="HisKA"/>
    <property type="match status" value="1"/>
</dbReference>
<dbReference type="GO" id="GO:0000155">
    <property type="term" value="F:phosphorelay sensor kinase activity"/>
    <property type="evidence" value="ECO:0007669"/>
    <property type="project" value="InterPro"/>
</dbReference>
<dbReference type="PROSITE" id="PS50885">
    <property type="entry name" value="HAMP"/>
    <property type="match status" value="1"/>
</dbReference>
<keyword evidence="9" id="KW-0067">ATP-binding</keyword>
<gene>
    <name evidence="15" type="ORF">GK047_27645</name>
</gene>
<keyword evidence="11 12" id="KW-0472">Membrane</keyword>
<sequence length="608" mass="69878">MRMSIVSKLFTLTTLLCLFILATIYLGQTIFFKQYYANRKVNDIKANIQSFKDDYLKSGGNVLTIQKLEQDFYRQNNIWITTLDSLGNLKNVNDFYVEVKMDAIKSNKESSGKTMTIPLYHLININEIITSVPSSAKLLLTTKARVSISAYKKGLALIPYLVQLVGKESNMYWENEKISKKIYELQTENENSNTVKSISPEILLNGTITKVQFPNGSESSSLIYTNSLYMDRLKDFQAALIFDDTKYSYDSLQILDFTQNEVKYKLFIDPIKEQDGTFSYIFSIASLQPVDEAVQMLQDYYVYLIAIVMFLIVFAAFYYSRKIAKPLLQINKMTKRIASLDFSETIAIRSNDEIGDLSQSINSLSQTLHTYIEQLQKDIEKEKQLERTRREFISGVSHELKTPLSVMKGCISILKDGVATHKKDHYFEAMDKEVDKMDLLIVDMLELAKFESGTYSMKMDLFSIDKLIEEICEKLSVEFNGKQLHVHTKLATVEVMANQHRIEQVLTNFLTNAIRYTPEQEHIFISIHEEQDQVKVCIENKGAHIPTDQLDKVWDRFYRGDMARNRARGGTGLGLAISKNILELHGMSYGAVNTEDGVLFFFWLKKQV</sequence>
<evidence type="ECO:0000256" key="5">
    <source>
        <dbReference type="ARBA" id="ARBA00022553"/>
    </source>
</evidence>
<comment type="catalytic activity">
    <reaction evidence="1">
        <text>ATP + protein L-histidine = ADP + protein N-phospho-L-histidine.</text>
        <dbReference type="EC" id="2.7.13.3"/>
    </reaction>
</comment>
<dbReference type="CDD" id="cd06225">
    <property type="entry name" value="HAMP"/>
    <property type="match status" value="1"/>
</dbReference>
<dbReference type="InterPro" id="IPR003594">
    <property type="entry name" value="HATPase_dom"/>
</dbReference>
<name>A0A6G4A5B4_9BACL</name>
<dbReference type="InterPro" id="IPR036890">
    <property type="entry name" value="HATPase_C_sf"/>
</dbReference>
<evidence type="ECO:0000259" key="14">
    <source>
        <dbReference type="PROSITE" id="PS50885"/>
    </source>
</evidence>
<evidence type="ECO:0000256" key="8">
    <source>
        <dbReference type="ARBA" id="ARBA00022777"/>
    </source>
</evidence>
<dbReference type="GO" id="GO:0005886">
    <property type="term" value="C:plasma membrane"/>
    <property type="evidence" value="ECO:0007669"/>
    <property type="project" value="UniProtKB-SubCell"/>
</dbReference>
<evidence type="ECO:0000256" key="3">
    <source>
        <dbReference type="ARBA" id="ARBA00012438"/>
    </source>
</evidence>
<feature type="domain" description="HAMP" evidence="14">
    <location>
        <begin position="321"/>
        <end position="373"/>
    </location>
</feature>
<dbReference type="PRINTS" id="PR00344">
    <property type="entry name" value="BCTRLSENSOR"/>
</dbReference>
<keyword evidence="10" id="KW-0902">Two-component regulatory system</keyword>
<comment type="subcellular location">
    <subcellularLocation>
        <location evidence="2">Cell membrane</location>
        <topology evidence="2">Multi-pass membrane protein</topology>
    </subcellularLocation>
</comment>
<dbReference type="Pfam" id="PF00672">
    <property type="entry name" value="HAMP"/>
    <property type="match status" value="1"/>
</dbReference>
<dbReference type="Pfam" id="PF02518">
    <property type="entry name" value="HATPase_c"/>
    <property type="match status" value="1"/>
</dbReference>
<dbReference type="EC" id="2.7.13.3" evidence="3"/>
<evidence type="ECO:0000256" key="12">
    <source>
        <dbReference type="SAM" id="Phobius"/>
    </source>
</evidence>
<dbReference type="Gene3D" id="3.30.565.10">
    <property type="entry name" value="Histidine kinase-like ATPase, C-terminal domain"/>
    <property type="match status" value="1"/>
</dbReference>
<keyword evidence="4" id="KW-1003">Cell membrane</keyword>
<dbReference type="Pfam" id="PF00512">
    <property type="entry name" value="HisKA"/>
    <property type="match status" value="1"/>
</dbReference>
<keyword evidence="12" id="KW-0812">Transmembrane</keyword>
<feature type="domain" description="Histidine kinase" evidence="13">
    <location>
        <begin position="395"/>
        <end position="596"/>
    </location>
</feature>
<keyword evidence="8" id="KW-0418">Kinase</keyword>
<evidence type="ECO:0000259" key="13">
    <source>
        <dbReference type="PROSITE" id="PS50109"/>
    </source>
</evidence>
<dbReference type="InterPro" id="IPR004358">
    <property type="entry name" value="Sig_transdc_His_kin-like_C"/>
</dbReference>
<dbReference type="SUPFAM" id="SSF158472">
    <property type="entry name" value="HAMP domain-like"/>
    <property type="match status" value="1"/>
</dbReference>
<dbReference type="PANTHER" id="PTHR45453:SF3">
    <property type="entry name" value="HISTIDINE KINASE"/>
    <property type="match status" value="1"/>
</dbReference>
<dbReference type="Gene3D" id="1.10.287.130">
    <property type="match status" value="1"/>
</dbReference>
<dbReference type="GO" id="GO:0004721">
    <property type="term" value="F:phosphoprotein phosphatase activity"/>
    <property type="evidence" value="ECO:0007669"/>
    <property type="project" value="TreeGrafter"/>
</dbReference>
<proteinExistence type="predicted"/>
<dbReference type="GO" id="GO:0016036">
    <property type="term" value="P:cellular response to phosphate starvation"/>
    <property type="evidence" value="ECO:0007669"/>
    <property type="project" value="TreeGrafter"/>
</dbReference>
<evidence type="ECO:0000256" key="11">
    <source>
        <dbReference type="ARBA" id="ARBA00023136"/>
    </source>
</evidence>
<keyword evidence="7" id="KW-0547">Nucleotide-binding</keyword>
<dbReference type="RefSeq" id="WP_163953805.1">
    <property type="nucleotide sequence ID" value="NZ_JAAIKC010000022.1"/>
</dbReference>
<evidence type="ECO:0000313" key="15">
    <source>
        <dbReference type="EMBL" id="NEW09706.1"/>
    </source>
</evidence>
<dbReference type="SUPFAM" id="SSF55874">
    <property type="entry name" value="ATPase domain of HSP90 chaperone/DNA topoisomerase II/histidine kinase"/>
    <property type="match status" value="1"/>
</dbReference>
<evidence type="ECO:0000256" key="2">
    <source>
        <dbReference type="ARBA" id="ARBA00004651"/>
    </source>
</evidence>
<keyword evidence="6" id="KW-0808">Transferase</keyword>
<evidence type="ECO:0000256" key="10">
    <source>
        <dbReference type="ARBA" id="ARBA00023012"/>
    </source>
</evidence>
<comment type="caution">
    <text evidence="15">The sequence shown here is derived from an EMBL/GenBank/DDBJ whole genome shotgun (WGS) entry which is preliminary data.</text>
</comment>
<dbReference type="SMART" id="SM00387">
    <property type="entry name" value="HATPase_c"/>
    <property type="match status" value="1"/>
</dbReference>
<dbReference type="InterPro" id="IPR003661">
    <property type="entry name" value="HisK_dim/P_dom"/>
</dbReference>
<dbReference type="SUPFAM" id="SSF47384">
    <property type="entry name" value="Homodimeric domain of signal transducing histidine kinase"/>
    <property type="match status" value="1"/>
</dbReference>
<protein>
    <recommendedName>
        <fullName evidence="3">histidine kinase</fullName>
        <ecNumber evidence="3">2.7.13.3</ecNumber>
    </recommendedName>
</protein>
<dbReference type="InterPro" id="IPR003660">
    <property type="entry name" value="HAMP_dom"/>
</dbReference>
<evidence type="ECO:0000256" key="4">
    <source>
        <dbReference type="ARBA" id="ARBA00022475"/>
    </source>
</evidence>
<evidence type="ECO:0000256" key="6">
    <source>
        <dbReference type="ARBA" id="ARBA00022679"/>
    </source>
</evidence>
<feature type="transmembrane region" description="Helical" evidence="12">
    <location>
        <begin position="300"/>
        <end position="319"/>
    </location>
</feature>
<dbReference type="FunFam" id="1.10.287.130:FF:000001">
    <property type="entry name" value="Two-component sensor histidine kinase"/>
    <property type="match status" value="1"/>
</dbReference>
<dbReference type="InterPro" id="IPR005467">
    <property type="entry name" value="His_kinase_dom"/>
</dbReference>
<dbReference type="EMBL" id="JAAIKC010000022">
    <property type="protein sequence ID" value="NEW09706.1"/>
    <property type="molecule type" value="Genomic_DNA"/>
</dbReference>
<evidence type="ECO:0000256" key="1">
    <source>
        <dbReference type="ARBA" id="ARBA00000085"/>
    </source>
</evidence>
<dbReference type="FunFam" id="3.30.565.10:FF:000006">
    <property type="entry name" value="Sensor histidine kinase WalK"/>
    <property type="match status" value="1"/>
</dbReference>